<gene>
    <name evidence="2" type="ORF">GCWU000324_02156</name>
</gene>
<dbReference type="OrthoDB" id="9786188at2"/>
<dbReference type="AlphaFoldDB" id="C4GJD2"/>
<dbReference type="HOGENOM" id="CLU_051180_1_2_4"/>
<dbReference type="PROSITE" id="PS51257">
    <property type="entry name" value="PROKAR_LIPOPROTEIN"/>
    <property type="match status" value="1"/>
</dbReference>
<reference evidence="2" key="1">
    <citation type="submission" date="2009-04" db="EMBL/GenBank/DDBJ databases">
        <authorList>
            <person name="Weinstock G."/>
            <person name="Sodergren E."/>
            <person name="Clifton S."/>
            <person name="Fulton L."/>
            <person name="Fulton B."/>
            <person name="Courtney L."/>
            <person name="Fronick C."/>
            <person name="Harrison M."/>
            <person name="Strong C."/>
            <person name="Farmer C."/>
            <person name="Delahaunty K."/>
            <person name="Markovic C."/>
            <person name="Hall O."/>
            <person name="Minx P."/>
            <person name="Tomlinson C."/>
            <person name="Mitreva M."/>
            <person name="Nelson J."/>
            <person name="Hou S."/>
            <person name="Wollam A."/>
            <person name="Pepin K.H."/>
            <person name="Johnson M."/>
            <person name="Bhonagiri V."/>
            <person name="Nash W.E."/>
            <person name="Warren W."/>
            <person name="Chinwalla A."/>
            <person name="Mardis E.R."/>
            <person name="Wilson R.K."/>
        </authorList>
    </citation>
    <scope>NUCLEOTIDE SEQUENCE [LARGE SCALE GENOMIC DNA]</scope>
    <source>
        <strain evidence="2">ATCC 51147</strain>
    </source>
</reference>
<dbReference type="PANTHER" id="PTHR30383">
    <property type="entry name" value="THIOESTERASE 1/PROTEASE 1/LYSOPHOSPHOLIPASE L1"/>
    <property type="match status" value="1"/>
</dbReference>
<dbReference type="InterPro" id="IPR013830">
    <property type="entry name" value="SGNH_hydro"/>
</dbReference>
<proteinExistence type="predicted"/>
<dbReference type="Pfam" id="PF13472">
    <property type="entry name" value="Lipase_GDSL_2"/>
    <property type="match status" value="1"/>
</dbReference>
<dbReference type="RefSeq" id="WP_003797174.1">
    <property type="nucleotide sequence ID" value="NZ_GG665872.1"/>
</dbReference>
<sequence>MISRRDWLVLSCALLAGCGRRRFRKLVAGDAILAVGDSLTAGFGAPKGADYPAQLAQILGHKVINGGVSGDTSAQALARLPDLLVQKPKLVVVSIGGNDFLQRQPESGTRENIRKMVADIRATGVPAVLVAIPHFTTGALLGMVSEHPLYAELADELDVPLLKGAWADILGDKDLKSDAVHANAAGYRLFAEQLAGFLRKLGLV</sequence>
<accession>C4GJD2</accession>
<evidence type="ECO:0000259" key="1">
    <source>
        <dbReference type="Pfam" id="PF13472"/>
    </source>
</evidence>
<comment type="caution">
    <text evidence="2">The sequence shown here is derived from an EMBL/GenBank/DDBJ whole genome shotgun (WGS) entry which is preliminary data.</text>
</comment>
<dbReference type="STRING" id="629741.GCWU000324_02156"/>
<dbReference type="InterPro" id="IPR036514">
    <property type="entry name" value="SGNH_hydro_sf"/>
</dbReference>
<dbReference type="Proteomes" id="UP000003009">
    <property type="component" value="Unassembled WGS sequence"/>
</dbReference>
<dbReference type="EMBL" id="ACJW02000003">
    <property type="protein sequence ID" value="EEP67905.1"/>
    <property type="molecule type" value="Genomic_DNA"/>
</dbReference>
<protein>
    <submittedName>
        <fullName evidence="2">GDSL-like protein</fullName>
    </submittedName>
</protein>
<name>C4GJD2_9NEIS</name>
<keyword evidence="3" id="KW-1185">Reference proteome</keyword>
<dbReference type="PANTHER" id="PTHR30383:SF24">
    <property type="entry name" value="THIOESTERASE 1_PROTEASE 1_LYSOPHOSPHOLIPASE L1"/>
    <property type="match status" value="1"/>
</dbReference>
<dbReference type="InterPro" id="IPR051532">
    <property type="entry name" value="Ester_Hydrolysis_Enzymes"/>
</dbReference>
<dbReference type="SUPFAM" id="SSF52266">
    <property type="entry name" value="SGNH hydrolase"/>
    <property type="match status" value="1"/>
</dbReference>
<dbReference type="Gene3D" id="3.40.50.1110">
    <property type="entry name" value="SGNH hydrolase"/>
    <property type="match status" value="1"/>
</dbReference>
<feature type="domain" description="SGNH hydrolase-type esterase" evidence="1">
    <location>
        <begin position="34"/>
        <end position="189"/>
    </location>
</feature>
<organism evidence="2 3">
    <name type="scientific">Kingella oralis ATCC 51147</name>
    <dbReference type="NCBI Taxonomy" id="629741"/>
    <lineage>
        <taxon>Bacteria</taxon>
        <taxon>Pseudomonadati</taxon>
        <taxon>Pseudomonadota</taxon>
        <taxon>Betaproteobacteria</taxon>
        <taxon>Neisseriales</taxon>
        <taxon>Neisseriaceae</taxon>
        <taxon>Kingella</taxon>
    </lineage>
</organism>
<evidence type="ECO:0000313" key="3">
    <source>
        <dbReference type="Proteomes" id="UP000003009"/>
    </source>
</evidence>
<dbReference type="GO" id="GO:0004622">
    <property type="term" value="F:phosphatidylcholine lysophospholipase activity"/>
    <property type="evidence" value="ECO:0007669"/>
    <property type="project" value="TreeGrafter"/>
</dbReference>
<evidence type="ECO:0000313" key="2">
    <source>
        <dbReference type="EMBL" id="EEP67905.1"/>
    </source>
</evidence>